<proteinExistence type="predicted"/>
<organism evidence="2 3">
    <name type="scientific">Streptococcus cristatus</name>
    <dbReference type="NCBI Taxonomy" id="45634"/>
    <lineage>
        <taxon>Bacteria</taxon>
        <taxon>Bacillati</taxon>
        <taxon>Bacillota</taxon>
        <taxon>Bacilli</taxon>
        <taxon>Lactobacillales</taxon>
        <taxon>Streptococcaceae</taxon>
        <taxon>Streptococcus</taxon>
    </lineage>
</organism>
<sequence>MEYTRKKEVTNMEKNLFFKISLLISFMLTAGGLLLTLFNYLFFNYPFLNQTTVGLIVSFLIVSLIFFSSHHRNRN</sequence>
<comment type="caution">
    <text evidence="2">The sequence shown here is derived from an EMBL/GenBank/DDBJ whole genome shotgun (WGS) entry which is preliminary data.</text>
</comment>
<reference evidence="2 3" key="1">
    <citation type="submission" date="2019-08" db="EMBL/GenBank/DDBJ databases">
        <title>Genome sequence and analysis of Streptococcus cristatus strain S22 isolated from throat swab of children scarlet fever in Hangzhou, China.</title>
        <authorList>
            <person name="Huang Y."/>
            <person name="Xie L."/>
        </authorList>
    </citation>
    <scope>NUCLEOTIDE SEQUENCE [LARGE SCALE GENOMIC DNA]</scope>
    <source>
        <strain evidence="2 3">S22</strain>
    </source>
</reference>
<evidence type="ECO:0000313" key="3">
    <source>
        <dbReference type="Proteomes" id="UP000323039"/>
    </source>
</evidence>
<name>A0A5B0DMH7_STRCR</name>
<evidence type="ECO:0008006" key="4">
    <source>
        <dbReference type="Google" id="ProtNLM"/>
    </source>
</evidence>
<protein>
    <recommendedName>
        <fullName evidence="4">Bacteriocin immunity protein</fullName>
    </recommendedName>
</protein>
<accession>A0A5B0DMH7</accession>
<keyword evidence="1" id="KW-1133">Transmembrane helix</keyword>
<gene>
    <name evidence="2" type="ORF">FXF62_00320</name>
</gene>
<evidence type="ECO:0000256" key="1">
    <source>
        <dbReference type="SAM" id="Phobius"/>
    </source>
</evidence>
<feature type="transmembrane region" description="Helical" evidence="1">
    <location>
        <begin position="20"/>
        <end position="41"/>
    </location>
</feature>
<keyword evidence="1" id="KW-0812">Transmembrane</keyword>
<feature type="transmembrane region" description="Helical" evidence="1">
    <location>
        <begin position="47"/>
        <end position="67"/>
    </location>
</feature>
<dbReference type="Proteomes" id="UP000323039">
    <property type="component" value="Unassembled WGS sequence"/>
</dbReference>
<evidence type="ECO:0000313" key="2">
    <source>
        <dbReference type="EMBL" id="KAA0967162.1"/>
    </source>
</evidence>
<dbReference type="EMBL" id="VSJJ01000001">
    <property type="protein sequence ID" value="KAA0967162.1"/>
    <property type="molecule type" value="Genomic_DNA"/>
</dbReference>
<keyword evidence="1" id="KW-0472">Membrane</keyword>
<dbReference type="AlphaFoldDB" id="A0A5B0DMH7"/>